<evidence type="ECO:0000313" key="1">
    <source>
        <dbReference type="EMBL" id="MCI41549.1"/>
    </source>
</evidence>
<dbReference type="Proteomes" id="UP000265520">
    <property type="component" value="Unassembled WGS sequence"/>
</dbReference>
<protein>
    <submittedName>
        <fullName evidence="1">Uncharacterized protein</fullName>
    </submittedName>
</protein>
<dbReference type="PANTHER" id="PTHR33240:SF15">
    <property type="entry name" value="GAG-PRO-LIKE PROTEIN"/>
    <property type="match status" value="1"/>
</dbReference>
<accession>A0A392RYS6</accession>
<evidence type="ECO:0000313" key="2">
    <source>
        <dbReference type="Proteomes" id="UP000265520"/>
    </source>
</evidence>
<dbReference type="EMBL" id="LXQA010293588">
    <property type="protein sequence ID" value="MCI41549.1"/>
    <property type="molecule type" value="Genomic_DNA"/>
</dbReference>
<dbReference type="PANTHER" id="PTHR33240">
    <property type="entry name" value="OS08G0508500 PROTEIN"/>
    <property type="match status" value="1"/>
</dbReference>
<organism evidence="1 2">
    <name type="scientific">Trifolium medium</name>
    <dbReference type="NCBI Taxonomy" id="97028"/>
    <lineage>
        <taxon>Eukaryota</taxon>
        <taxon>Viridiplantae</taxon>
        <taxon>Streptophyta</taxon>
        <taxon>Embryophyta</taxon>
        <taxon>Tracheophyta</taxon>
        <taxon>Spermatophyta</taxon>
        <taxon>Magnoliopsida</taxon>
        <taxon>eudicotyledons</taxon>
        <taxon>Gunneridae</taxon>
        <taxon>Pentapetalae</taxon>
        <taxon>rosids</taxon>
        <taxon>fabids</taxon>
        <taxon>Fabales</taxon>
        <taxon>Fabaceae</taxon>
        <taxon>Papilionoideae</taxon>
        <taxon>50 kb inversion clade</taxon>
        <taxon>NPAAA clade</taxon>
        <taxon>Hologalegina</taxon>
        <taxon>IRL clade</taxon>
        <taxon>Trifolieae</taxon>
        <taxon>Trifolium</taxon>
    </lineage>
</organism>
<comment type="caution">
    <text evidence="1">The sequence shown here is derived from an EMBL/GenBank/DDBJ whole genome shotgun (WGS) entry which is preliminary data.</text>
</comment>
<proteinExistence type="predicted"/>
<sequence length="89" mass="10052">MQLSDEQLKPYSEMLIGFAGEQVEVMRYTTLYTTFGEDENAKMIKVLYLVVKIPFSSYNIIIGRPAFNALGATMSTLYLAVKYPLDNGK</sequence>
<name>A0A392RYS6_9FABA</name>
<reference evidence="1 2" key="1">
    <citation type="journal article" date="2018" name="Front. Plant Sci.">
        <title>Red Clover (Trifolium pratense) and Zigzag Clover (T. medium) - A Picture of Genomic Similarities and Differences.</title>
        <authorList>
            <person name="Dluhosova J."/>
            <person name="Istvanek J."/>
            <person name="Nedelnik J."/>
            <person name="Repkova J."/>
        </authorList>
    </citation>
    <scope>NUCLEOTIDE SEQUENCE [LARGE SCALE GENOMIC DNA]</scope>
    <source>
        <strain evidence="2">cv. 10/8</strain>
        <tissue evidence="1">Leaf</tissue>
    </source>
</reference>
<keyword evidence="2" id="KW-1185">Reference proteome</keyword>
<dbReference type="AlphaFoldDB" id="A0A392RYS6"/>